<dbReference type="Proteomes" id="UP001182247">
    <property type="component" value="Unassembled WGS sequence"/>
</dbReference>
<organism evidence="1 2">
    <name type="scientific">Morganella morganii</name>
    <name type="common">Proteus morganii</name>
    <dbReference type="NCBI Taxonomy" id="582"/>
    <lineage>
        <taxon>Bacteria</taxon>
        <taxon>Pseudomonadati</taxon>
        <taxon>Pseudomonadota</taxon>
        <taxon>Gammaproteobacteria</taxon>
        <taxon>Enterobacterales</taxon>
        <taxon>Morganellaceae</taxon>
        <taxon>Morganella</taxon>
    </lineage>
</organism>
<gene>
    <name evidence="1" type="ORF">OSC06_15600</name>
</gene>
<sequence length="150" mass="17037">MARKIKLTMVDKGELGHIHPQTVIYNVGNKTFLLAEDESGNYLIKPVYKNGTLGETILSKNFGRYYDIIQAAYDDVTATTYICAVDLAGRNMEVYSTTTLGLVSTFEFDYAIDDRKNFNFFFIEGRLYYYHGGEDANGKYTVMSVKVTEE</sequence>
<reference evidence="1" key="1">
    <citation type="submission" date="2023-02" db="EMBL/GenBank/DDBJ databases">
        <title>Detection, antimicrobial susceptibility and genomic characterization of NDM-producing species of Morganellaceae, Yersiniaceae, and Enterobacteriaceae other than Klebsiella.</title>
        <authorList>
            <person name="Camargo C.H."/>
            <person name="Sacchi C.T."/>
            <person name="Campos K.R."/>
        </authorList>
    </citation>
    <scope>NUCLEOTIDE SEQUENCE</scope>
    <source>
        <strain evidence="1">1189_21</strain>
    </source>
</reference>
<proteinExistence type="predicted"/>
<comment type="caution">
    <text evidence="1">The sequence shown here is derived from an EMBL/GenBank/DDBJ whole genome shotgun (WGS) entry which is preliminary data.</text>
</comment>
<evidence type="ECO:0000313" key="2">
    <source>
        <dbReference type="Proteomes" id="UP001182247"/>
    </source>
</evidence>
<name>A0AAE4FG74_MORMO</name>
<evidence type="ECO:0000313" key="1">
    <source>
        <dbReference type="EMBL" id="MDS0899391.1"/>
    </source>
</evidence>
<dbReference type="AlphaFoldDB" id="A0AAE4FG74"/>
<protein>
    <submittedName>
        <fullName evidence="1">Uncharacterized protein</fullName>
    </submittedName>
</protein>
<dbReference type="RefSeq" id="WP_032098918.1">
    <property type="nucleotide sequence ID" value="NZ_BFCJ01000091.1"/>
</dbReference>
<accession>A0AAE4FG74</accession>
<dbReference type="EMBL" id="JAPKIY010000029">
    <property type="protein sequence ID" value="MDS0899391.1"/>
    <property type="molecule type" value="Genomic_DNA"/>
</dbReference>